<dbReference type="EMBL" id="CAHR02000058">
    <property type="protein sequence ID" value="CCG81787.1"/>
    <property type="molecule type" value="Genomic_DNA"/>
</dbReference>
<feature type="domain" description="Glutamyl-tRNA amidotransferase complex subunit Gta3" evidence="1">
    <location>
        <begin position="13"/>
        <end position="62"/>
    </location>
</feature>
<evidence type="ECO:0000313" key="2">
    <source>
        <dbReference type="EMBL" id="CCG81787.1"/>
    </source>
</evidence>
<dbReference type="Pfam" id="PF20978">
    <property type="entry name" value="Gta3"/>
    <property type="match status" value="1"/>
</dbReference>
<dbReference type="AlphaFoldDB" id="R4XEJ1"/>
<sequence>MLPPKGSGLTEVEPISASQLDHLLKLSALPQPKDPAARASMMKDLTEQMHFVKAVQDVDTSNTLPLHNLTAEQEDEGGFTYEEAVAEGQSLRAAQAGQAETTIDYTKLAARTINGYYTVDGGLVTDADEKQK</sequence>
<dbReference type="Proteomes" id="UP000013776">
    <property type="component" value="Unassembled WGS sequence"/>
</dbReference>
<gene>
    <name evidence="2" type="ORF">TAPDE_001639</name>
</gene>
<evidence type="ECO:0000313" key="3">
    <source>
        <dbReference type="Proteomes" id="UP000013776"/>
    </source>
</evidence>
<dbReference type="InterPro" id="IPR049545">
    <property type="entry name" value="Gta3_dom"/>
</dbReference>
<protein>
    <recommendedName>
        <fullName evidence="1">Glutamyl-tRNA amidotransferase complex subunit Gta3 domain-containing protein</fullName>
    </recommendedName>
</protein>
<accession>R4XEJ1</accession>
<dbReference type="VEuPathDB" id="FungiDB:TAPDE_001639"/>
<comment type="caution">
    <text evidence="2">The sequence shown here is derived from an EMBL/GenBank/DDBJ whole genome shotgun (WGS) entry which is preliminary data.</text>
</comment>
<organism evidence="2 3">
    <name type="scientific">Taphrina deformans (strain PYCC 5710 / ATCC 11124 / CBS 356.35 / IMI 108563 / JCM 9778 / NBRC 8474)</name>
    <name type="common">Peach leaf curl fungus</name>
    <name type="synonym">Lalaria deformans</name>
    <dbReference type="NCBI Taxonomy" id="1097556"/>
    <lineage>
        <taxon>Eukaryota</taxon>
        <taxon>Fungi</taxon>
        <taxon>Dikarya</taxon>
        <taxon>Ascomycota</taxon>
        <taxon>Taphrinomycotina</taxon>
        <taxon>Taphrinomycetes</taxon>
        <taxon>Taphrinales</taxon>
        <taxon>Taphrinaceae</taxon>
        <taxon>Taphrina</taxon>
    </lineage>
</organism>
<proteinExistence type="predicted"/>
<dbReference type="OrthoDB" id="5522061at2759"/>
<keyword evidence="3" id="KW-1185">Reference proteome</keyword>
<reference evidence="2 3" key="1">
    <citation type="journal article" date="2013" name="MBio">
        <title>Genome sequencing of the plant pathogen Taphrina deformans, the causal agent of peach leaf curl.</title>
        <authorList>
            <person name="Cisse O.H."/>
            <person name="Almeida J.M.G.C.F."/>
            <person name="Fonseca A."/>
            <person name="Kumar A.A."/>
            <person name="Salojaervi J."/>
            <person name="Overmyer K."/>
            <person name="Hauser P.M."/>
            <person name="Pagni M."/>
        </authorList>
    </citation>
    <scope>NUCLEOTIDE SEQUENCE [LARGE SCALE GENOMIC DNA]</scope>
    <source>
        <strain evidence="3">PYCC 5710 / ATCC 11124 / CBS 356.35 / IMI 108563 / JCM 9778 / NBRC 8474</strain>
    </source>
</reference>
<name>R4XEJ1_TAPDE</name>
<evidence type="ECO:0000259" key="1">
    <source>
        <dbReference type="Pfam" id="PF20978"/>
    </source>
</evidence>